<gene>
    <name evidence="2" type="ORF">QBC38DRAFT_54461</name>
</gene>
<proteinExistence type="predicted"/>
<dbReference type="InterPro" id="IPR036770">
    <property type="entry name" value="Ankyrin_rpt-contain_sf"/>
</dbReference>
<name>A0AAN7BH49_9PEZI</name>
<protein>
    <recommendedName>
        <fullName evidence="4">Fungal N-terminal domain-containing protein</fullName>
    </recommendedName>
</protein>
<evidence type="ECO:0008006" key="4">
    <source>
        <dbReference type="Google" id="ProtNLM"/>
    </source>
</evidence>
<evidence type="ECO:0000256" key="1">
    <source>
        <dbReference type="SAM" id="MobiDB-lite"/>
    </source>
</evidence>
<evidence type="ECO:0000313" key="3">
    <source>
        <dbReference type="Proteomes" id="UP001301958"/>
    </source>
</evidence>
<feature type="region of interest" description="Disordered" evidence="1">
    <location>
        <begin position="266"/>
        <end position="286"/>
    </location>
</feature>
<reference evidence="2" key="2">
    <citation type="submission" date="2023-05" db="EMBL/GenBank/DDBJ databases">
        <authorList>
            <consortium name="Lawrence Berkeley National Laboratory"/>
            <person name="Steindorff A."/>
            <person name="Hensen N."/>
            <person name="Bonometti L."/>
            <person name="Westerberg I."/>
            <person name="Brannstrom I.O."/>
            <person name="Guillou S."/>
            <person name="Cros-Aarteil S."/>
            <person name="Calhoun S."/>
            <person name="Haridas S."/>
            <person name="Kuo A."/>
            <person name="Mondo S."/>
            <person name="Pangilinan J."/>
            <person name="Riley R."/>
            <person name="Labutti K."/>
            <person name="Andreopoulos B."/>
            <person name="Lipzen A."/>
            <person name="Chen C."/>
            <person name="Yanf M."/>
            <person name="Daum C."/>
            <person name="Ng V."/>
            <person name="Clum A."/>
            <person name="Ohm R."/>
            <person name="Martin F."/>
            <person name="Silar P."/>
            <person name="Natvig D."/>
            <person name="Lalanne C."/>
            <person name="Gautier V."/>
            <person name="Ament-Velasquez S.L."/>
            <person name="Kruys A."/>
            <person name="Hutchinson M.I."/>
            <person name="Powell A.J."/>
            <person name="Barry K."/>
            <person name="Miller A.N."/>
            <person name="Grigoriev I.V."/>
            <person name="Debuchy R."/>
            <person name="Gladieux P."/>
            <person name="Thoren M.H."/>
            <person name="Johannesson H."/>
        </authorList>
    </citation>
    <scope>NUCLEOTIDE SEQUENCE</scope>
    <source>
        <strain evidence="2">CBS 990.96</strain>
    </source>
</reference>
<sequence length="585" mass="65914">MAEILGLASGAISVVAFAGQLAKGAAFLHKFISDIKDAPRELIAITEELEILRFIFISIESSTSVKTPVLVQALKHSQHRLETLQDFVNKYVDGSPGRPRIWNQFKAVTKQGELQKCLQELERSKSMLLQACNKLARDEQTESILSLTTTVHNTLEVVKGATADVAHRSIQVTNVTTDTHANTQRLLQLTEKIETATQSLVYESLNKQDHYSPHALSVLKNTADRVIKNTLKRELRRHLRAQGRVQGPLEPKDSSLQTTLENSLLQRRGNHSQSTPDVSDGQQRHLTRWRKQSLTTSYSNEVTIPYLGKITLQTRTTSYTSRDEDSGDCDARQKNISTTTVSFLPSRTSWLANQGGILSYKKSEMLGRARRESPAQWTLRTVNILPGDAEIFRACRRHDINTVRILFDQRLASPYDVDDGGRSLLGWVANAINTLDLSVGKRDVGRLRDVQSLVYLLTEHGIDSASMDEDDNSPLMLFVVCSSLTSRTSTAYDEVFGHLFDKILTSARTDPFATKEAFIKVDRHGDYHLREFPGIIGQTPQDIFTFQIESLLRQQEWEIAWNVSQLRSVCDLWDFPTSGWVVYTN</sequence>
<organism evidence="2 3">
    <name type="scientific">Podospora fimiseda</name>
    <dbReference type="NCBI Taxonomy" id="252190"/>
    <lineage>
        <taxon>Eukaryota</taxon>
        <taxon>Fungi</taxon>
        <taxon>Dikarya</taxon>
        <taxon>Ascomycota</taxon>
        <taxon>Pezizomycotina</taxon>
        <taxon>Sordariomycetes</taxon>
        <taxon>Sordariomycetidae</taxon>
        <taxon>Sordariales</taxon>
        <taxon>Podosporaceae</taxon>
        <taxon>Podospora</taxon>
    </lineage>
</organism>
<dbReference type="Gene3D" id="1.25.40.20">
    <property type="entry name" value="Ankyrin repeat-containing domain"/>
    <property type="match status" value="1"/>
</dbReference>
<dbReference type="EMBL" id="MU865434">
    <property type="protein sequence ID" value="KAK4223226.1"/>
    <property type="molecule type" value="Genomic_DNA"/>
</dbReference>
<dbReference type="Proteomes" id="UP001301958">
    <property type="component" value="Unassembled WGS sequence"/>
</dbReference>
<accession>A0AAN7BH49</accession>
<comment type="caution">
    <text evidence="2">The sequence shown here is derived from an EMBL/GenBank/DDBJ whole genome shotgun (WGS) entry which is preliminary data.</text>
</comment>
<feature type="compositionally biased region" description="Polar residues" evidence="1">
    <location>
        <begin position="266"/>
        <end position="281"/>
    </location>
</feature>
<evidence type="ECO:0000313" key="2">
    <source>
        <dbReference type="EMBL" id="KAK4223226.1"/>
    </source>
</evidence>
<reference evidence="2" key="1">
    <citation type="journal article" date="2023" name="Mol. Phylogenet. Evol.">
        <title>Genome-scale phylogeny and comparative genomics of the fungal order Sordariales.</title>
        <authorList>
            <person name="Hensen N."/>
            <person name="Bonometti L."/>
            <person name="Westerberg I."/>
            <person name="Brannstrom I.O."/>
            <person name="Guillou S."/>
            <person name="Cros-Aarteil S."/>
            <person name="Calhoun S."/>
            <person name="Haridas S."/>
            <person name="Kuo A."/>
            <person name="Mondo S."/>
            <person name="Pangilinan J."/>
            <person name="Riley R."/>
            <person name="LaButti K."/>
            <person name="Andreopoulos B."/>
            <person name="Lipzen A."/>
            <person name="Chen C."/>
            <person name="Yan M."/>
            <person name="Daum C."/>
            <person name="Ng V."/>
            <person name="Clum A."/>
            <person name="Steindorff A."/>
            <person name="Ohm R.A."/>
            <person name="Martin F."/>
            <person name="Silar P."/>
            <person name="Natvig D.O."/>
            <person name="Lalanne C."/>
            <person name="Gautier V."/>
            <person name="Ament-Velasquez S.L."/>
            <person name="Kruys A."/>
            <person name="Hutchinson M.I."/>
            <person name="Powell A.J."/>
            <person name="Barry K."/>
            <person name="Miller A.N."/>
            <person name="Grigoriev I.V."/>
            <person name="Debuchy R."/>
            <person name="Gladieux P."/>
            <person name="Hiltunen Thoren M."/>
            <person name="Johannesson H."/>
        </authorList>
    </citation>
    <scope>NUCLEOTIDE SEQUENCE</scope>
    <source>
        <strain evidence="2">CBS 990.96</strain>
    </source>
</reference>
<keyword evidence="3" id="KW-1185">Reference proteome</keyword>
<dbReference type="AlphaFoldDB" id="A0AAN7BH49"/>